<dbReference type="Pfam" id="PF25564">
    <property type="entry name" value="DUF7933"/>
    <property type="match status" value="1"/>
</dbReference>
<evidence type="ECO:0000313" key="6">
    <source>
        <dbReference type="Proteomes" id="UP000003856"/>
    </source>
</evidence>
<dbReference type="Proteomes" id="UP000003856">
    <property type="component" value="Unassembled WGS sequence"/>
</dbReference>
<proteinExistence type="predicted"/>
<keyword evidence="6" id="KW-1185">Reference proteome</keyword>
<dbReference type="InterPro" id="IPR026442">
    <property type="entry name" value="IPTL_CTERM"/>
</dbReference>
<sequence>MKNPRWTAALAFSACALLAAPSAQAGASFTFSKSFGAPTMPLNGSTSLSFTINNVMGVPASGINFTDTLPAGLVVATPNGLTGLCGPGSAVTAVQGSGSVALAAGNLPTGGSCNFSVNVTATSMGVKNNTTSTLNSAGPSAPPATASITVLAALASAASIPTLSEWGLILLVLAMAASAFNAVRRKR</sequence>
<feature type="transmembrane region" description="Helical" evidence="1">
    <location>
        <begin position="166"/>
        <end position="183"/>
    </location>
</feature>
<evidence type="ECO:0000259" key="4">
    <source>
        <dbReference type="Pfam" id="PF25564"/>
    </source>
</evidence>
<comment type="caution">
    <text evidence="5">The sequence shown here is derived from an EMBL/GenBank/DDBJ whole genome shotgun (WGS) entry which is preliminary data.</text>
</comment>
<dbReference type="OrthoDB" id="8812674at2"/>
<dbReference type="EMBL" id="ACQT01000298">
    <property type="protein sequence ID" value="EER58302.1"/>
    <property type="molecule type" value="Genomic_DNA"/>
</dbReference>
<evidence type="ECO:0000256" key="2">
    <source>
        <dbReference type="SAM" id="SignalP"/>
    </source>
</evidence>
<gene>
    <name evidence="5" type="ORF">AcdelDRAFT_4125</name>
</gene>
<dbReference type="Pfam" id="PF18203">
    <property type="entry name" value="IPTL-CTERM"/>
    <property type="match status" value="1"/>
</dbReference>
<evidence type="ECO:0000313" key="5">
    <source>
        <dbReference type="EMBL" id="EER58302.1"/>
    </source>
</evidence>
<accession>C5TB45</accession>
<protein>
    <submittedName>
        <fullName evidence="5">Uncharacterized protein</fullName>
    </submittedName>
</protein>
<keyword evidence="1" id="KW-0812">Transmembrane</keyword>
<evidence type="ECO:0000259" key="3">
    <source>
        <dbReference type="Pfam" id="PF18203"/>
    </source>
</evidence>
<evidence type="ECO:0000256" key="1">
    <source>
        <dbReference type="SAM" id="Phobius"/>
    </source>
</evidence>
<dbReference type="PATRIC" id="fig|573060.9.peg.814"/>
<dbReference type="RefSeq" id="WP_005799865.1">
    <property type="nucleotide sequence ID" value="NZ_ACQT01000298.1"/>
</dbReference>
<dbReference type="InterPro" id="IPR057693">
    <property type="entry name" value="DUF7933"/>
</dbReference>
<feature type="signal peptide" evidence="2">
    <location>
        <begin position="1"/>
        <end position="25"/>
    </location>
</feature>
<keyword evidence="1" id="KW-1133">Transmembrane helix</keyword>
<reference evidence="5 6" key="1">
    <citation type="submission" date="2009-05" db="EMBL/GenBank/DDBJ databases">
        <title>The draft genome of Acidovorax delafieldii 2AN.</title>
        <authorList>
            <consortium name="US DOE Joint Genome Institute (JGI-PGF)"/>
            <person name="Lucas S."/>
            <person name="Copeland A."/>
            <person name="Lapidus A."/>
            <person name="Glavina del Rio T."/>
            <person name="Tice H."/>
            <person name="Bruce D."/>
            <person name="Goodwin L."/>
            <person name="Pitluck S."/>
            <person name="Larimer F."/>
            <person name="Land M.L."/>
            <person name="Hauser L."/>
            <person name="Shelobolina E.S."/>
            <person name="Picardal F."/>
            <person name="Roden E."/>
            <person name="Emerson D."/>
        </authorList>
    </citation>
    <scope>NUCLEOTIDE SEQUENCE [LARGE SCALE GENOMIC DNA]</scope>
    <source>
        <strain evidence="5 6">2AN</strain>
    </source>
</reference>
<keyword evidence="2" id="KW-0732">Signal</keyword>
<keyword evidence="1" id="KW-0472">Membrane</keyword>
<feature type="chain" id="PRO_5002957533" evidence="2">
    <location>
        <begin position="26"/>
        <end position="187"/>
    </location>
</feature>
<dbReference type="AlphaFoldDB" id="C5TB45"/>
<organism evidence="5 6">
    <name type="scientific">Acidovorax delafieldii 2AN</name>
    <dbReference type="NCBI Taxonomy" id="573060"/>
    <lineage>
        <taxon>Bacteria</taxon>
        <taxon>Pseudomonadati</taxon>
        <taxon>Pseudomonadota</taxon>
        <taxon>Betaproteobacteria</taxon>
        <taxon>Burkholderiales</taxon>
        <taxon>Comamonadaceae</taxon>
        <taxon>Acidovorax</taxon>
    </lineage>
</organism>
<feature type="domain" description="DUF7933" evidence="4">
    <location>
        <begin position="30"/>
        <end position="150"/>
    </location>
</feature>
<feature type="domain" description="IPTL-CTERM protein sorting" evidence="3">
    <location>
        <begin position="158"/>
        <end position="185"/>
    </location>
</feature>
<name>C5TB45_ACIDE</name>
<dbReference type="NCBIfam" id="TIGR04174">
    <property type="entry name" value="IPTL_CTERM"/>
    <property type="match status" value="1"/>
</dbReference>